<feature type="region of interest" description="Disordered" evidence="2">
    <location>
        <begin position="421"/>
        <end position="473"/>
    </location>
</feature>
<accession>A0A183AQS2</accession>
<dbReference type="OrthoDB" id="6260649at2759"/>
<feature type="compositionally biased region" description="Polar residues" evidence="2">
    <location>
        <begin position="249"/>
        <end position="292"/>
    </location>
</feature>
<dbReference type="SUPFAM" id="SSF57667">
    <property type="entry name" value="beta-beta-alpha zinc fingers"/>
    <property type="match status" value="1"/>
</dbReference>
<gene>
    <name evidence="4" type="ORF">ECPE_LOCUS9307</name>
</gene>
<feature type="compositionally biased region" description="Polar residues" evidence="2">
    <location>
        <begin position="926"/>
        <end position="937"/>
    </location>
</feature>
<feature type="compositionally biased region" description="Low complexity" evidence="2">
    <location>
        <begin position="134"/>
        <end position="145"/>
    </location>
</feature>
<organism evidence="6">
    <name type="scientific">Echinostoma caproni</name>
    <dbReference type="NCBI Taxonomy" id="27848"/>
    <lineage>
        <taxon>Eukaryota</taxon>
        <taxon>Metazoa</taxon>
        <taxon>Spiralia</taxon>
        <taxon>Lophotrochozoa</taxon>
        <taxon>Platyhelminthes</taxon>
        <taxon>Trematoda</taxon>
        <taxon>Digenea</taxon>
        <taxon>Plagiorchiida</taxon>
        <taxon>Echinostomata</taxon>
        <taxon>Echinostomatoidea</taxon>
        <taxon>Echinostomatidae</taxon>
        <taxon>Echinostoma</taxon>
    </lineage>
</organism>
<feature type="compositionally biased region" description="Polar residues" evidence="2">
    <location>
        <begin position="856"/>
        <end position="865"/>
    </location>
</feature>
<keyword evidence="5" id="KW-1185">Reference proteome</keyword>
<proteinExistence type="predicted"/>
<reference evidence="6" key="1">
    <citation type="submission" date="2016-06" db="UniProtKB">
        <authorList>
            <consortium name="WormBaseParasite"/>
        </authorList>
    </citation>
    <scope>IDENTIFICATION</scope>
</reference>
<feature type="compositionally biased region" description="Polar residues" evidence="2">
    <location>
        <begin position="441"/>
        <end position="456"/>
    </location>
</feature>
<evidence type="ECO:0000256" key="1">
    <source>
        <dbReference type="PROSITE-ProRule" id="PRU00042"/>
    </source>
</evidence>
<dbReference type="AlphaFoldDB" id="A0A183AQS2"/>
<feature type="domain" description="C2H2-type" evidence="3">
    <location>
        <begin position="182"/>
        <end position="209"/>
    </location>
</feature>
<evidence type="ECO:0000313" key="5">
    <source>
        <dbReference type="Proteomes" id="UP000272942"/>
    </source>
</evidence>
<protein>
    <submittedName>
        <fullName evidence="6">C2H2-type domain-containing protein</fullName>
    </submittedName>
</protein>
<evidence type="ECO:0000259" key="3">
    <source>
        <dbReference type="PROSITE" id="PS50157"/>
    </source>
</evidence>
<dbReference type="GO" id="GO:0008270">
    <property type="term" value="F:zinc ion binding"/>
    <property type="evidence" value="ECO:0007669"/>
    <property type="project" value="UniProtKB-KW"/>
</dbReference>
<dbReference type="InterPro" id="IPR013087">
    <property type="entry name" value="Znf_C2H2_type"/>
</dbReference>
<keyword evidence="1" id="KW-0863">Zinc-finger</keyword>
<feature type="region of interest" description="Disordered" evidence="2">
    <location>
        <begin position="907"/>
        <end position="937"/>
    </location>
</feature>
<feature type="region of interest" description="Disordered" evidence="2">
    <location>
        <begin position="249"/>
        <end position="295"/>
    </location>
</feature>
<feature type="region of interest" description="Disordered" evidence="2">
    <location>
        <begin position="849"/>
        <end position="878"/>
    </location>
</feature>
<evidence type="ECO:0000256" key="2">
    <source>
        <dbReference type="SAM" id="MobiDB-lite"/>
    </source>
</evidence>
<reference evidence="4 5" key="2">
    <citation type="submission" date="2018-11" db="EMBL/GenBank/DDBJ databases">
        <authorList>
            <consortium name="Pathogen Informatics"/>
        </authorList>
    </citation>
    <scope>NUCLEOTIDE SEQUENCE [LARGE SCALE GENOMIC DNA]</scope>
    <source>
        <strain evidence="4 5">Egypt</strain>
    </source>
</reference>
<dbReference type="EMBL" id="UZAN01047198">
    <property type="protein sequence ID" value="VDP85144.1"/>
    <property type="molecule type" value="Genomic_DNA"/>
</dbReference>
<keyword evidence="1" id="KW-0479">Metal-binding</keyword>
<feature type="region of interest" description="Disordered" evidence="2">
    <location>
        <begin position="105"/>
        <end position="180"/>
    </location>
</feature>
<dbReference type="WBParaSite" id="ECPE_0000933501-mRNA-1">
    <property type="protein sequence ID" value="ECPE_0000933501-mRNA-1"/>
    <property type="gene ID" value="ECPE_0000933501"/>
</dbReference>
<dbReference type="PROSITE" id="PS50157">
    <property type="entry name" value="ZINC_FINGER_C2H2_2"/>
    <property type="match status" value="1"/>
</dbReference>
<evidence type="ECO:0000313" key="6">
    <source>
        <dbReference type="WBParaSite" id="ECPE_0000933501-mRNA-1"/>
    </source>
</evidence>
<keyword evidence="1" id="KW-0862">Zinc</keyword>
<dbReference type="InterPro" id="IPR036236">
    <property type="entry name" value="Znf_C2H2_sf"/>
</dbReference>
<dbReference type="Proteomes" id="UP000272942">
    <property type="component" value="Unassembled WGS sequence"/>
</dbReference>
<sequence>MSKYNQNDGTVADPNAIVLGEEHTWIKLLYESGLRSSSGQDANLDLLVDPTSKTITLVVTTEIKTDDPLRGALRIRTAHIYMRYLQMTKSPRLFFIPAQSLSPNQQNDTIGSSGLGSHATGNGPVSLKSVVQLSPGSHASSSPGSTGVPGLGTATSSTVSAGTNSGGVSSSLGSGSGPKRDKKCTYCGIPFSNLDTLNAHMTHYCSRRPQLSHSSPAHVPAGTTTAAAAAGAAPSGTVAVTGGTLPSVNLDSGGTSTQTPTLGKSSSAGTGPRSNGSKRPLSRNGSTSSIPVTTDPALVPGLPAYTGQIPLFAGLPFDKLSALSTLAPAGSLTTESLASHMDYTDLSATLLQSILPGSFVPGSAAAAAAAAAAGSGTMGHDATHTLRASLAATMLPYLTRLLPAGAPGTLYTPIVSSSSSATPRSDALVGHSNKPPDPTLAASTNTILKSTPNPMNQPVDLDHGEKRATTTTSTRPLIQTENSQPELCHTPPAMPERLISSPLYCNGCQRFFASGQLYSCHLQMSYRLLKSADPELMSTISTIESGDREPSCGAFQLAQAASRLGLVLAAPLVTTNGIHYVPVHPSCGTQFEQNNCNSHSHPNSSHLGCVSTNSQSTTQPQPVAPTVCRAPKHTSPVGHSNKNTRDASVIPDPDPIQTKTDSSALAFSGKQSTINVAARHPPSKILDLSCSPQSISAFSGLGRETQSSGCTYGIDQSTLHTDTMGSTRLTIPNGTSTSSGTGPGNNLAVSSLEYGPYSHLLQLFTQLMAGSVESAADPDMSGPMNLPQIMAQLYSATGLYGSLATPVSNTTSSCVSNTTNNPLTSVPSSTPLIPLFAPFWLASHHDASGLPAGSRAPSSRVSQTPPTSPIRETKTTPNPMDLLASVYSTQTPGRAADLVGLGKSGKASVPGHANANAATPGHVAPSLQTSPTGSPESPNCRPFLCTYCQTRFQAYTTYIVSFCLDPHDSFGIWFPFLFRYLMVRAVRIRMV</sequence>
<feature type="region of interest" description="Disordered" evidence="2">
    <location>
        <begin position="632"/>
        <end position="652"/>
    </location>
</feature>
<name>A0A183AQS2_9TREM</name>
<feature type="compositionally biased region" description="Low complexity" evidence="2">
    <location>
        <begin position="152"/>
        <end position="173"/>
    </location>
</feature>
<evidence type="ECO:0000313" key="4">
    <source>
        <dbReference type="EMBL" id="VDP85144.1"/>
    </source>
</evidence>